<reference evidence="1 2" key="1">
    <citation type="submission" date="2017-11" db="EMBL/GenBank/DDBJ databases">
        <title>De-novo sequencing of pomegranate (Punica granatum L.) genome.</title>
        <authorList>
            <person name="Akparov Z."/>
            <person name="Amiraslanov A."/>
            <person name="Hajiyeva S."/>
            <person name="Abbasov M."/>
            <person name="Kaur K."/>
            <person name="Hamwieh A."/>
            <person name="Solovyev V."/>
            <person name="Salamov A."/>
            <person name="Braich B."/>
            <person name="Kosarev P."/>
            <person name="Mahmoud A."/>
            <person name="Hajiyev E."/>
            <person name="Babayeva S."/>
            <person name="Izzatullayeva V."/>
            <person name="Mammadov A."/>
            <person name="Mammadov A."/>
            <person name="Sharifova S."/>
            <person name="Ojaghi J."/>
            <person name="Eynullazada K."/>
            <person name="Bayramov B."/>
            <person name="Abdulazimova A."/>
            <person name="Shahmuradov I."/>
        </authorList>
    </citation>
    <scope>NUCLEOTIDE SEQUENCE [LARGE SCALE GENOMIC DNA]</scope>
    <source>
        <strain evidence="2">cv. AG2017</strain>
        <tissue evidence="1">Leaf</tissue>
    </source>
</reference>
<sequence length="76" mass="8380">MAKRAVARGLTHLLRRSELPTNLAQSSMSSHDQVYVPSCYRVLPSARLSGLFRVVRARPYLAHAYTLGALARCLPG</sequence>
<dbReference type="AlphaFoldDB" id="A0A2I0LCK7"/>
<dbReference type="Proteomes" id="UP000233551">
    <property type="component" value="Unassembled WGS sequence"/>
</dbReference>
<organism evidence="1 2">
    <name type="scientific">Punica granatum</name>
    <name type="common">Pomegranate</name>
    <dbReference type="NCBI Taxonomy" id="22663"/>
    <lineage>
        <taxon>Eukaryota</taxon>
        <taxon>Viridiplantae</taxon>
        <taxon>Streptophyta</taxon>
        <taxon>Embryophyta</taxon>
        <taxon>Tracheophyta</taxon>
        <taxon>Spermatophyta</taxon>
        <taxon>Magnoliopsida</taxon>
        <taxon>eudicotyledons</taxon>
        <taxon>Gunneridae</taxon>
        <taxon>Pentapetalae</taxon>
        <taxon>rosids</taxon>
        <taxon>malvids</taxon>
        <taxon>Myrtales</taxon>
        <taxon>Lythraceae</taxon>
        <taxon>Punica</taxon>
    </lineage>
</organism>
<gene>
    <name evidence="1" type="ORF">CRG98_001187</name>
</gene>
<comment type="caution">
    <text evidence="1">The sequence shown here is derived from an EMBL/GenBank/DDBJ whole genome shotgun (WGS) entry which is preliminary data.</text>
</comment>
<name>A0A2I0LCK7_PUNGR</name>
<proteinExistence type="predicted"/>
<accession>A0A2I0LCK7</accession>
<dbReference type="EMBL" id="PGOL01000051">
    <property type="protein sequence ID" value="PKI78414.1"/>
    <property type="molecule type" value="Genomic_DNA"/>
</dbReference>
<evidence type="ECO:0000313" key="2">
    <source>
        <dbReference type="Proteomes" id="UP000233551"/>
    </source>
</evidence>
<protein>
    <submittedName>
        <fullName evidence="1">Uncharacterized protein</fullName>
    </submittedName>
</protein>
<keyword evidence="2" id="KW-1185">Reference proteome</keyword>
<evidence type="ECO:0000313" key="1">
    <source>
        <dbReference type="EMBL" id="PKI78414.1"/>
    </source>
</evidence>